<evidence type="ECO:0008006" key="3">
    <source>
        <dbReference type="Google" id="ProtNLM"/>
    </source>
</evidence>
<evidence type="ECO:0000256" key="1">
    <source>
        <dbReference type="SAM" id="Phobius"/>
    </source>
</evidence>
<organism evidence="2">
    <name type="scientific">Blautia glucerasea</name>
    <dbReference type="NCBI Taxonomy" id="536633"/>
    <lineage>
        <taxon>Bacteria</taxon>
        <taxon>Bacillati</taxon>
        <taxon>Bacillota</taxon>
        <taxon>Clostridia</taxon>
        <taxon>Lachnospirales</taxon>
        <taxon>Lachnospiraceae</taxon>
        <taxon>Blautia</taxon>
    </lineage>
</organism>
<proteinExistence type="predicted"/>
<protein>
    <recommendedName>
        <fullName evidence="3">Tandem five-TM protein</fullName>
    </recommendedName>
</protein>
<gene>
    <name evidence="2" type="ORF">BGLFYP119_00944</name>
</gene>
<feature type="transmembrane region" description="Helical" evidence="1">
    <location>
        <begin position="66"/>
        <end position="88"/>
    </location>
</feature>
<accession>A0A6N2S388</accession>
<feature type="transmembrane region" description="Helical" evidence="1">
    <location>
        <begin position="149"/>
        <end position="170"/>
    </location>
</feature>
<dbReference type="RefSeq" id="WP_156353303.1">
    <property type="nucleotide sequence ID" value="NZ_CACRST010000010.1"/>
</dbReference>
<keyword evidence="1" id="KW-1133">Transmembrane helix</keyword>
<dbReference type="EMBL" id="CACRST010000010">
    <property type="protein sequence ID" value="VYS87797.1"/>
    <property type="molecule type" value="Genomic_DNA"/>
</dbReference>
<evidence type="ECO:0000313" key="2">
    <source>
        <dbReference type="EMBL" id="VYS87797.1"/>
    </source>
</evidence>
<feature type="transmembrane region" description="Helical" evidence="1">
    <location>
        <begin position="119"/>
        <end position="143"/>
    </location>
</feature>
<name>A0A6N2S388_9FIRM</name>
<dbReference type="AlphaFoldDB" id="A0A6N2S388"/>
<feature type="transmembrane region" description="Helical" evidence="1">
    <location>
        <begin position="34"/>
        <end position="54"/>
    </location>
</feature>
<reference evidence="2" key="1">
    <citation type="submission" date="2019-11" db="EMBL/GenBank/DDBJ databases">
        <authorList>
            <person name="Feng L."/>
        </authorList>
    </citation>
    <scope>NUCLEOTIDE SEQUENCE</scope>
    <source>
        <strain evidence="2">BgluceraseaLFYP119</strain>
    </source>
</reference>
<sequence>MRRYVLLSHDSKTGNTFYYDEMTGQICLLENKKIGNGISAPVIAGLSILIYVFVRRIENPVSIDKYVLYWVSLWIGIAAGIFFSLYGIRRAKRKIDTLTRVYPCSISEKQEIARQNHKWFFTYIFLIAAMASFCVVCRFLMIWVVPSVLVYAFFHFLMCMLTVLLTGAFVGNRPLKGWKIAHKMGKGEI</sequence>
<keyword evidence="1" id="KW-0812">Transmembrane</keyword>
<keyword evidence="1" id="KW-0472">Membrane</keyword>